<evidence type="ECO:0000313" key="2">
    <source>
        <dbReference type="Proteomes" id="UP000006882"/>
    </source>
</evidence>
<accession>A0A251RH91</accession>
<evidence type="ECO:0000313" key="1">
    <source>
        <dbReference type="EMBL" id="ONI35434.1"/>
    </source>
</evidence>
<dbReference type="AlphaFoldDB" id="A0A251RH91"/>
<dbReference type="Proteomes" id="UP000006882">
    <property type="component" value="Chromosome G1"/>
</dbReference>
<name>A0A251RH91_PRUPE</name>
<keyword evidence="2" id="KW-1185">Reference proteome</keyword>
<gene>
    <name evidence="1" type="ORF">PRUPE_1G535800</name>
</gene>
<organism evidence="1 2">
    <name type="scientific">Prunus persica</name>
    <name type="common">Peach</name>
    <name type="synonym">Amygdalus persica</name>
    <dbReference type="NCBI Taxonomy" id="3760"/>
    <lineage>
        <taxon>Eukaryota</taxon>
        <taxon>Viridiplantae</taxon>
        <taxon>Streptophyta</taxon>
        <taxon>Embryophyta</taxon>
        <taxon>Tracheophyta</taxon>
        <taxon>Spermatophyta</taxon>
        <taxon>Magnoliopsida</taxon>
        <taxon>eudicotyledons</taxon>
        <taxon>Gunneridae</taxon>
        <taxon>Pentapetalae</taxon>
        <taxon>rosids</taxon>
        <taxon>fabids</taxon>
        <taxon>Rosales</taxon>
        <taxon>Rosaceae</taxon>
        <taxon>Amygdaloideae</taxon>
        <taxon>Amygdaleae</taxon>
        <taxon>Prunus</taxon>
    </lineage>
</organism>
<dbReference type="EMBL" id="CM007651">
    <property type="protein sequence ID" value="ONI35434.1"/>
    <property type="molecule type" value="Genomic_DNA"/>
</dbReference>
<protein>
    <submittedName>
        <fullName evidence="1">Uncharacterized protein</fullName>
    </submittedName>
</protein>
<proteinExistence type="predicted"/>
<reference evidence="1 2" key="1">
    <citation type="journal article" date="2013" name="Nat. Genet.">
        <title>The high-quality draft genome of peach (Prunus persica) identifies unique patterns of genetic diversity, domestication and genome evolution.</title>
        <authorList>
            <consortium name="International Peach Genome Initiative"/>
            <person name="Verde I."/>
            <person name="Abbott A.G."/>
            <person name="Scalabrin S."/>
            <person name="Jung S."/>
            <person name="Shu S."/>
            <person name="Marroni F."/>
            <person name="Zhebentyayeva T."/>
            <person name="Dettori M.T."/>
            <person name="Grimwood J."/>
            <person name="Cattonaro F."/>
            <person name="Zuccolo A."/>
            <person name="Rossini L."/>
            <person name="Jenkins J."/>
            <person name="Vendramin E."/>
            <person name="Meisel L.A."/>
            <person name="Decroocq V."/>
            <person name="Sosinski B."/>
            <person name="Prochnik S."/>
            <person name="Mitros T."/>
            <person name="Policriti A."/>
            <person name="Cipriani G."/>
            <person name="Dondini L."/>
            <person name="Ficklin S."/>
            <person name="Goodstein D.M."/>
            <person name="Xuan P."/>
            <person name="Del Fabbro C."/>
            <person name="Aramini V."/>
            <person name="Copetti D."/>
            <person name="Gonzalez S."/>
            <person name="Horner D.S."/>
            <person name="Falchi R."/>
            <person name="Lucas S."/>
            <person name="Mica E."/>
            <person name="Maldonado J."/>
            <person name="Lazzari B."/>
            <person name="Bielenberg D."/>
            <person name="Pirona R."/>
            <person name="Miculan M."/>
            <person name="Barakat A."/>
            <person name="Testolin R."/>
            <person name="Stella A."/>
            <person name="Tartarini S."/>
            <person name="Tonutti P."/>
            <person name="Arus P."/>
            <person name="Orellana A."/>
            <person name="Wells C."/>
            <person name="Main D."/>
            <person name="Vizzotto G."/>
            <person name="Silva H."/>
            <person name="Salamini F."/>
            <person name="Schmutz J."/>
            <person name="Morgante M."/>
            <person name="Rokhsar D.S."/>
        </authorList>
    </citation>
    <scope>NUCLEOTIDE SEQUENCE [LARGE SCALE GENOMIC DNA]</scope>
    <source>
        <strain evidence="2">cv. Nemared</strain>
    </source>
</reference>
<sequence length="71" mass="7924">MQFIFFKFWDSMGLNMGNQACSNTKNCSHNLADSNQNSYFAAVSSKLILGVFIFLTPVTPNPRTGMSFYGD</sequence>
<dbReference type="Gramene" id="ONI35434">
    <property type="protein sequence ID" value="ONI35434"/>
    <property type="gene ID" value="PRUPE_1G535800"/>
</dbReference>